<dbReference type="PANTHER" id="PTHR43792:SF1">
    <property type="entry name" value="N-ACETYLTRANSFERASE DOMAIN-CONTAINING PROTEIN"/>
    <property type="match status" value="1"/>
</dbReference>
<dbReference type="InterPro" id="IPR016181">
    <property type="entry name" value="Acyl_CoA_acyltransferase"/>
</dbReference>
<accession>A0ABQ0PUW7</accession>
<dbReference type="EMBL" id="BAPF01000030">
    <property type="protein sequence ID" value="GBQ82053.1"/>
    <property type="molecule type" value="Genomic_DNA"/>
</dbReference>
<feature type="domain" description="N-acetyltransferase" evidence="1">
    <location>
        <begin position="18"/>
        <end position="187"/>
    </location>
</feature>
<evidence type="ECO:0000313" key="3">
    <source>
        <dbReference type="Proteomes" id="UP001065047"/>
    </source>
</evidence>
<dbReference type="PROSITE" id="PS51186">
    <property type="entry name" value="GNAT"/>
    <property type="match status" value="1"/>
</dbReference>
<dbReference type="InterPro" id="IPR000182">
    <property type="entry name" value="GNAT_dom"/>
</dbReference>
<organism evidence="2 3">
    <name type="scientific">Acetobacter malorum DSM 14337</name>
    <dbReference type="NCBI Taxonomy" id="1307910"/>
    <lineage>
        <taxon>Bacteria</taxon>
        <taxon>Pseudomonadati</taxon>
        <taxon>Pseudomonadota</taxon>
        <taxon>Alphaproteobacteria</taxon>
        <taxon>Acetobacterales</taxon>
        <taxon>Acetobacteraceae</taxon>
        <taxon>Acetobacter</taxon>
    </lineage>
</organism>
<gene>
    <name evidence="2" type="ORF">AA14337_2226</name>
</gene>
<proteinExistence type="predicted"/>
<dbReference type="Proteomes" id="UP001065047">
    <property type="component" value="Unassembled WGS sequence"/>
</dbReference>
<dbReference type="Pfam" id="PF13302">
    <property type="entry name" value="Acetyltransf_3"/>
    <property type="match status" value="1"/>
</dbReference>
<keyword evidence="3" id="KW-1185">Reference proteome</keyword>
<protein>
    <submittedName>
        <fullName evidence="2">Acetyltransferase</fullName>
    </submittedName>
</protein>
<evidence type="ECO:0000259" key="1">
    <source>
        <dbReference type="PROSITE" id="PS51186"/>
    </source>
</evidence>
<dbReference type="PANTHER" id="PTHR43792">
    <property type="entry name" value="GNAT FAMILY, PUTATIVE (AFU_ORTHOLOGUE AFUA_3G00765)-RELATED-RELATED"/>
    <property type="match status" value="1"/>
</dbReference>
<dbReference type="InterPro" id="IPR051531">
    <property type="entry name" value="N-acetyltransferase"/>
</dbReference>
<dbReference type="Gene3D" id="3.40.630.30">
    <property type="match status" value="1"/>
</dbReference>
<evidence type="ECO:0000313" key="2">
    <source>
        <dbReference type="EMBL" id="GBQ82053.1"/>
    </source>
</evidence>
<comment type="caution">
    <text evidence="2">The sequence shown here is derived from an EMBL/GenBank/DDBJ whole genome shotgun (WGS) entry which is preliminary data.</text>
</comment>
<dbReference type="SUPFAM" id="SSF55729">
    <property type="entry name" value="Acyl-CoA N-acyltransferases (Nat)"/>
    <property type="match status" value="1"/>
</dbReference>
<sequence length="198" mass="22752">MKDDPEGSGFMTITTERLRLREWTDEDRSPFADMSADPDVMEFMMPLPRDKASGPWVDDQIAHMQEHGFCFWAVERKEDAAFIGTVGLRRVGYDAFFTPAVELGWRIARPFWGQGYAPEAAKACLQFGFETLNLPEILAITVPANLKSRRVMAKLGMTHNPNENFDHPYVPEGHHLRGHVLYRLRREQWDNEAHCSQS</sequence>
<reference evidence="2" key="1">
    <citation type="submission" date="2013-04" db="EMBL/GenBank/DDBJ databases">
        <title>The genome sequencing project of 58 acetic acid bacteria.</title>
        <authorList>
            <person name="Okamoto-Kainuma A."/>
            <person name="Ishikawa M."/>
            <person name="Umino S."/>
            <person name="Koizumi Y."/>
            <person name="Shiwa Y."/>
            <person name="Yoshikawa H."/>
            <person name="Matsutani M."/>
            <person name="Matsushita K."/>
        </authorList>
    </citation>
    <scope>NUCLEOTIDE SEQUENCE</scope>
    <source>
        <strain evidence="2">DSM 14337</strain>
    </source>
</reference>
<name>A0ABQ0PUW7_9PROT</name>